<organism evidence="3 4">
    <name type="scientific">Clostridium innocuum</name>
    <dbReference type="NCBI Taxonomy" id="1522"/>
    <lineage>
        <taxon>Bacteria</taxon>
        <taxon>Bacillati</taxon>
        <taxon>Bacillota</taxon>
        <taxon>Clostridia</taxon>
        <taxon>Eubacteriales</taxon>
        <taxon>Clostridiaceae</taxon>
        <taxon>Clostridium</taxon>
    </lineage>
</organism>
<evidence type="ECO:0000259" key="1">
    <source>
        <dbReference type="Pfam" id="PF00534"/>
    </source>
</evidence>
<name>A0A099IBI0_CLOIN</name>
<dbReference type="Proteomes" id="UP000030008">
    <property type="component" value="Unassembled WGS sequence"/>
</dbReference>
<proteinExistence type="predicted"/>
<keyword evidence="3" id="KW-0328">Glycosyltransferase</keyword>
<dbReference type="PANTHER" id="PTHR45947">
    <property type="entry name" value="SULFOQUINOVOSYL TRANSFERASE SQD2"/>
    <property type="match status" value="1"/>
</dbReference>
<evidence type="ECO:0000259" key="2">
    <source>
        <dbReference type="Pfam" id="PF13477"/>
    </source>
</evidence>
<keyword evidence="3" id="KW-0808">Transferase</keyword>
<sequence>MKRVLMTATVPSMIGQFNMNNIKLLQELGYTIDVACNFDDYSVWNEERIKKFESELKELKIKKINISFSRSPKNIKNIINSYKQIKQLLNDKNYSLVHTHTPISSFITRLAYKKSNIYGTCKMIYTAHGFHFFKGNNPFKNFVFRNIEKIAAKYTNVLITINNEDYIAAKKFKLKKSGTVEYVPGVGIDIDKINLIKENKIQLCEELNIPKDAILILSVGELNANKNHKIVIEILPELPNNVHYLMCGDGQLKEQHERLAKKLHVSDRLHFLGYRKDVIKIMKSCDIFVFPSKREGLSVALMEAMACGLPCVVSKIRGNEDLIENEKGGYCVDLENESFNIYINKILELDLSRSMAAFNYNKVSNYSIKKVNFKMREIYERNE</sequence>
<dbReference type="CDD" id="cd03808">
    <property type="entry name" value="GT4_CapM-like"/>
    <property type="match status" value="1"/>
</dbReference>
<dbReference type="Pfam" id="PF13477">
    <property type="entry name" value="Glyco_trans_4_2"/>
    <property type="match status" value="1"/>
</dbReference>
<dbReference type="AlphaFoldDB" id="A0A099IBI0"/>
<dbReference type="InterPro" id="IPR028098">
    <property type="entry name" value="Glyco_trans_4-like_N"/>
</dbReference>
<dbReference type="SUPFAM" id="SSF53756">
    <property type="entry name" value="UDP-Glycosyltransferase/glycogen phosphorylase"/>
    <property type="match status" value="1"/>
</dbReference>
<reference evidence="3 4" key="1">
    <citation type="submission" date="2014-08" db="EMBL/GenBank/DDBJ databases">
        <title>Clostridium innocuum, an unnegligible vancomycin-resistant pathogen causing extra-intestinal infections.</title>
        <authorList>
            <person name="Feng Y."/>
            <person name="Chiu C.-H."/>
        </authorList>
    </citation>
    <scope>NUCLEOTIDE SEQUENCE [LARGE SCALE GENOMIC DNA]</scope>
    <source>
        <strain evidence="3 4">AN88</strain>
    </source>
</reference>
<dbReference type="RefSeq" id="WP_044903493.1">
    <property type="nucleotide sequence ID" value="NZ_JQIF01000006.1"/>
</dbReference>
<gene>
    <name evidence="3" type="ORF">CIAN88_01265</name>
</gene>
<dbReference type="EMBL" id="JQIF01000006">
    <property type="protein sequence ID" value="KGJ54871.1"/>
    <property type="molecule type" value="Genomic_DNA"/>
</dbReference>
<evidence type="ECO:0000313" key="3">
    <source>
        <dbReference type="EMBL" id="KGJ54871.1"/>
    </source>
</evidence>
<feature type="domain" description="Glycosyl transferase family 1" evidence="1">
    <location>
        <begin position="205"/>
        <end position="353"/>
    </location>
</feature>
<dbReference type="InterPro" id="IPR050194">
    <property type="entry name" value="Glycosyltransferase_grp1"/>
</dbReference>
<dbReference type="Pfam" id="PF00534">
    <property type="entry name" value="Glycos_transf_1"/>
    <property type="match status" value="1"/>
</dbReference>
<dbReference type="InterPro" id="IPR001296">
    <property type="entry name" value="Glyco_trans_1"/>
</dbReference>
<comment type="caution">
    <text evidence="3">The sequence shown here is derived from an EMBL/GenBank/DDBJ whole genome shotgun (WGS) entry which is preliminary data.</text>
</comment>
<protein>
    <submittedName>
        <fullName evidence="3">Galactosyltransferase</fullName>
    </submittedName>
</protein>
<dbReference type="GO" id="GO:0016757">
    <property type="term" value="F:glycosyltransferase activity"/>
    <property type="evidence" value="ECO:0007669"/>
    <property type="project" value="UniProtKB-KW"/>
</dbReference>
<dbReference type="PANTHER" id="PTHR45947:SF3">
    <property type="entry name" value="SULFOQUINOVOSYL TRANSFERASE SQD2"/>
    <property type="match status" value="1"/>
</dbReference>
<dbReference type="Gene3D" id="3.40.50.2000">
    <property type="entry name" value="Glycogen Phosphorylase B"/>
    <property type="match status" value="2"/>
</dbReference>
<feature type="domain" description="Glycosyltransferase subfamily 4-like N-terminal" evidence="2">
    <location>
        <begin position="21"/>
        <end position="161"/>
    </location>
</feature>
<evidence type="ECO:0000313" key="4">
    <source>
        <dbReference type="Proteomes" id="UP000030008"/>
    </source>
</evidence>
<accession>A0A099IBI0</accession>